<name>A0A239HHW1_9FIRM</name>
<dbReference type="PANTHER" id="PTHR35011:SF2">
    <property type="entry name" value="2,3-DIKETO-L-GULONATE TRAP TRANSPORTER SMALL PERMEASE PROTEIN YIAM"/>
    <property type="match status" value="1"/>
</dbReference>
<keyword evidence="3" id="KW-1003">Cell membrane</keyword>
<keyword evidence="4" id="KW-0997">Cell inner membrane</keyword>
<dbReference type="GO" id="GO:0005886">
    <property type="term" value="C:plasma membrane"/>
    <property type="evidence" value="ECO:0007669"/>
    <property type="project" value="UniProtKB-SubCell"/>
</dbReference>
<keyword evidence="12" id="KW-1185">Reference proteome</keyword>
<evidence type="ECO:0000256" key="2">
    <source>
        <dbReference type="ARBA" id="ARBA00022448"/>
    </source>
</evidence>
<keyword evidence="2" id="KW-0813">Transport</keyword>
<protein>
    <submittedName>
        <fullName evidence="11">TRAP-type C4-dicarboxylate transport system, small permease component</fullName>
    </submittedName>
</protein>
<dbReference type="Proteomes" id="UP000198304">
    <property type="component" value="Unassembled WGS sequence"/>
</dbReference>
<feature type="transmembrane region" description="Helical" evidence="9">
    <location>
        <begin position="86"/>
        <end position="107"/>
    </location>
</feature>
<feature type="domain" description="Tripartite ATP-independent periplasmic transporters DctQ component" evidence="10">
    <location>
        <begin position="23"/>
        <end position="154"/>
    </location>
</feature>
<keyword evidence="6 9" id="KW-1133">Transmembrane helix</keyword>
<organism evidence="11 12">
    <name type="scientific">Anaerovirgula multivorans</name>
    <dbReference type="NCBI Taxonomy" id="312168"/>
    <lineage>
        <taxon>Bacteria</taxon>
        <taxon>Bacillati</taxon>
        <taxon>Bacillota</taxon>
        <taxon>Clostridia</taxon>
        <taxon>Peptostreptococcales</taxon>
        <taxon>Natronincolaceae</taxon>
        <taxon>Anaerovirgula</taxon>
    </lineage>
</organism>
<evidence type="ECO:0000259" key="10">
    <source>
        <dbReference type="Pfam" id="PF04290"/>
    </source>
</evidence>
<dbReference type="InterPro" id="IPR007387">
    <property type="entry name" value="TRAP_DctQ"/>
</dbReference>
<gene>
    <name evidence="11" type="ORF">SAMN05446037_102210</name>
</gene>
<evidence type="ECO:0000256" key="8">
    <source>
        <dbReference type="ARBA" id="ARBA00038436"/>
    </source>
</evidence>
<dbReference type="EMBL" id="FZOJ01000022">
    <property type="protein sequence ID" value="SNS80910.1"/>
    <property type="molecule type" value="Genomic_DNA"/>
</dbReference>
<feature type="transmembrane region" description="Helical" evidence="9">
    <location>
        <begin position="47"/>
        <end position="65"/>
    </location>
</feature>
<sequence>MAVLKWLDENFEEVILMIFLVLMACIMGIQVIMRYAFNASLTWSEEITRYFFIWSAFISTSYCIKKGTSIKIDQFTNMLPDKAKKVIEFVVKIVVLLFFAYLLRYSIDVVRAAYQSGQKSPALGIPMYLVQVSTVVGFSLSVVRIIQSLLGGFKRPPAGYEPIE</sequence>
<proteinExistence type="inferred from homology"/>
<reference evidence="11 12" key="1">
    <citation type="submission" date="2017-06" db="EMBL/GenBank/DDBJ databases">
        <authorList>
            <person name="Kim H.J."/>
            <person name="Triplett B.A."/>
        </authorList>
    </citation>
    <scope>NUCLEOTIDE SEQUENCE [LARGE SCALE GENOMIC DNA]</scope>
    <source>
        <strain evidence="11 12">SCA</strain>
    </source>
</reference>
<evidence type="ECO:0000256" key="3">
    <source>
        <dbReference type="ARBA" id="ARBA00022475"/>
    </source>
</evidence>
<evidence type="ECO:0000256" key="7">
    <source>
        <dbReference type="ARBA" id="ARBA00023136"/>
    </source>
</evidence>
<evidence type="ECO:0000313" key="12">
    <source>
        <dbReference type="Proteomes" id="UP000198304"/>
    </source>
</evidence>
<dbReference type="Pfam" id="PF04290">
    <property type="entry name" value="DctQ"/>
    <property type="match status" value="1"/>
</dbReference>
<comment type="subcellular location">
    <subcellularLocation>
        <location evidence="1">Cell inner membrane</location>
        <topology evidence="1">Multi-pass membrane protein</topology>
    </subcellularLocation>
</comment>
<dbReference type="PANTHER" id="PTHR35011">
    <property type="entry name" value="2,3-DIKETO-L-GULONATE TRAP TRANSPORTER SMALL PERMEASE PROTEIN YIAM"/>
    <property type="match status" value="1"/>
</dbReference>
<evidence type="ECO:0000256" key="6">
    <source>
        <dbReference type="ARBA" id="ARBA00022989"/>
    </source>
</evidence>
<dbReference type="GO" id="GO:0015740">
    <property type="term" value="P:C4-dicarboxylate transport"/>
    <property type="evidence" value="ECO:0007669"/>
    <property type="project" value="TreeGrafter"/>
</dbReference>
<dbReference type="OrthoDB" id="9814265at2"/>
<evidence type="ECO:0000256" key="4">
    <source>
        <dbReference type="ARBA" id="ARBA00022519"/>
    </source>
</evidence>
<dbReference type="GO" id="GO:0022857">
    <property type="term" value="F:transmembrane transporter activity"/>
    <property type="evidence" value="ECO:0007669"/>
    <property type="project" value="TreeGrafter"/>
</dbReference>
<evidence type="ECO:0000313" key="11">
    <source>
        <dbReference type="EMBL" id="SNS80910.1"/>
    </source>
</evidence>
<evidence type="ECO:0000256" key="9">
    <source>
        <dbReference type="SAM" id="Phobius"/>
    </source>
</evidence>
<comment type="similarity">
    <text evidence="8">Belongs to the TRAP transporter small permease family.</text>
</comment>
<feature type="transmembrane region" description="Helical" evidence="9">
    <location>
        <begin position="14"/>
        <end position="35"/>
    </location>
</feature>
<evidence type="ECO:0000256" key="5">
    <source>
        <dbReference type="ARBA" id="ARBA00022692"/>
    </source>
</evidence>
<dbReference type="PROSITE" id="PS51257">
    <property type="entry name" value="PROKAR_LIPOPROTEIN"/>
    <property type="match status" value="1"/>
</dbReference>
<keyword evidence="7 9" id="KW-0472">Membrane</keyword>
<evidence type="ECO:0000256" key="1">
    <source>
        <dbReference type="ARBA" id="ARBA00004429"/>
    </source>
</evidence>
<accession>A0A239HHW1</accession>
<keyword evidence="5 9" id="KW-0812">Transmembrane</keyword>
<feature type="transmembrane region" description="Helical" evidence="9">
    <location>
        <begin position="127"/>
        <end position="146"/>
    </location>
</feature>
<dbReference type="InterPro" id="IPR055348">
    <property type="entry name" value="DctQ"/>
</dbReference>
<dbReference type="RefSeq" id="WP_089284212.1">
    <property type="nucleotide sequence ID" value="NZ_FZOJ01000022.1"/>
</dbReference>
<dbReference type="AlphaFoldDB" id="A0A239HHW1"/>